<dbReference type="Pfam" id="PF00078">
    <property type="entry name" value="RVT_1"/>
    <property type="match status" value="1"/>
</dbReference>
<dbReference type="Proteomes" id="UP000701853">
    <property type="component" value="Chromosome 4"/>
</dbReference>
<dbReference type="PANTHER" id="PTHR24559">
    <property type="entry name" value="TRANSPOSON TY3-I GAG-POL POLYPROTEIN"/>
    <property type="match status" value="1"/>
</dbReference>
<organism evidence="2 3">
    <name type="scientific">Gossypium anomalum</name>
    <dbReference type="NCBI Taxonomy" id="47600"/>
    <lineage>
        <taxon>Eukaryota</taxon>
        <taxon>Viridiplantae</taxon>
        <taxon>Streptophyta</taxon>
        <taxon>Embryophyta</taxon>
        <taxon>Tracheophyta</taxon>
        <taxon>Spermatophyta</taxon>
        <taxon>Magnoliopsida</taxon>
        <taxon>eudicotyledons</taxon>
        <taxon>Gunneridae</taxon>
        <taxon>Pentapetalae</taxon>
        <taxon>rosids</taxon>
        <taxon>malvids</taxon>
        <taxon>Malvales</taxon>
        <taxon>Malvaceae</taxon>
        <taxon>Malvoideae</taxon>
        <taxon>Gossypium</taxon>
    </lineage>
</organism>
<dbReference type="EMBL" id="JAHUZN010000004">
    <property type="protein sequence ID" value="KAG8496863.1"/>
    <property type="molecule type" value="Genomic_DNA"/>
</dbReference>
<dbReference type="SUPFAM" id="SSF56672">
    <property type="entry name" value="DNA/RNA polymerases"/>
    <property type="match status" value="1"/>
</dbReference>
<protein>
    <recommendedName>
        <fullName evidence="1">Reverse transcriptase domain-containing protein</fullName>
    </recommendedName>
</protein>
<proteinExistence type="predicted"/>
<name>A0A8J5YUZ6_9ROSI</name>
<dbReference type="InterPro" id="IPR043502">
    <property type="entry name" value="DNA/RNA_pol_sf"/>
</dbReference>
<evidence type="ECO:0000313" key="3">
    <source>
        <dbReference type="Proteomes" id="UP000701853"/>
    </source>
</evidence>
<keyword evidence="3" id="KW-1185">Reference proteome</keyword>
<sequence>MEYLKLNAATKKNHFLLPFIDQILDWFARKPYYCFLDDYSRYNQIAITPEDQKKTTFTCPFGIFTFHYMPFGLYNAPATLQRCMMGIFSDMIEDSL</sequence>
<dbReference type="Gene3D" id="3.30.70.270">
    <property type="match status" value="1"/>
</dbReference>
<dbReference type="PANTHER" id="PTHR24559:SF429">
    <property type="entry name" value="RNA-DIRECTED DNA POLYMERASE HOMOLOG"/>
    <property type="match status" value="1"/>
</dbReference>
<dbReference type="CDD" id="cd01647">
    <property type="entry name" value="RT_LTR"/>
    <property type="match status" value="1"/>
</dbReference>
<dbReference type="InterPro" id="IPR000477">
    <property type="entry name" value="RT_dom"/>
</dbReference>
<dbReference type="OrthoDB" id="1689949at2759"/>
<dbReference type="Gene3D" id="3.10.10.10">
    <property type="entry name" value="HIV Type 1 Reverse Transcriptase, subunit A, domain 1"/>
    <property type="match status" value="1"/>
</dbReference>
<accession>A0A8J5YUZ6</accession>
<reference evidence="2 3" key="1">
    <citation type="journal article" date="2021" name="bioRxiv">
        <title>The Gossypium anomalum genome as a resource for cotton improvement and evolutionary analysis of hybrid incompatibility.</title>
        <authorList>
            <person name="Grover C.E."/>
            <person name="Yuan D."/>
            <person name="Arick M.A."/>
            <person name="Miller E.R."/>
            <person name="Hu G."/>
            <person name="Peterson D.G."/>
            <person name="Wendel J.F."/>
            <person name="Udall J.A."/>
        </authorList>
    </citation>
    <scope>NUCLEOTIDE SEQUENCE [LARGE SCALE GENOMIC DNA]</scope>
    <source>
        <strain evidence="2">JFW-Udall</strain>
        <tissue evidence="2">Leaf</tissue>
    </source>
</reference>
<dbReference type="InterPro" id="IPR043128">
    <property type="entry name" value="Rev_trsase/Diguanyl_cyclase"/>
</dbReference>
<dbReference type="InterPro" id="IPR053134">
    <property type="entry name" value="RNA-dir_DNA_polymerase"/>
</dbReference>
<evidence type="ECO:0000313" key="2">
    <source>
        <dbReference type="EMBL" id="KAG8496863.1"/>
    </source>
</evidence>
<evidence type="ECO:0000259" key="1">
    <source>
        <dbReference type="Pfam" id="PF00078"/>
    </source>
</evidence>
<gene>
    <name evidence="2" type="ORF">CXB51_008025</name>
</gene>
<dbReference type="AlphaFoldDB" id="A0A8J5YUZ6"/>
<feature type="domain" description="Reverse transcriptase" evidence="1">
    <location>
        <begin position="4"/>
        <end position="92"/>
    </location>
</feature>
<comment type="caution">
    <text evidence="2">The sequence shown here is derived from an EMBL/GenBank/DDBJ whole genome shotgun (WGS) entry which is preliminary data.</text>
</comment>